<protein>
    <recommendedName>
        <fullName evidence="6">Reverse transcriptase domain-containing protein</fullName>
    </recommendedName>
</protein>
<proteinExistence type="predicted"/>
<dbReference type="Pfam" id="PF00078">
    <property type="entry name" value="RVT_1"/>
    <property type="match status" value="1"/>
</dbReference>
<keyword evidence="1" id="KW-0511">Multifunctional enzyme</keyword>
<feature type="domain" description="Reverse transcriptase/retrotransposon-derived protein RNase H-like" evidence="3">
    <location>
        <begin position="194"/>
        <end position="291"/>
    </location>
</feature>
<evidence type="ECO:0000313" key="4">
    <source>
        <dbReference type="EMBL" id="KAH9296655.1"/>
    </source>
</evidence>
<dbReference type="Gene3D" id="3.30.70.270">
    <property type="match status" value="2"/>
</dbReference>
<evidence type="ECO:0008006" key="6">
    <source>
        <dbReference type="Google" id="ProtNLM"/>
    </source>
</evidence>
<keyword evidence="5" id="KW-1185">Reference proteome</keyword>
<evidence type="ECO:0000259" key="3">
    <source>
        <dbReference type="Pfam" id="PF17919"/>
    </source>
</evidence>
<dbReference type="PANTHER" id="PTHR37984">
    <property type="entry name" value="PROTEIN CBG26694"/>
    <property type="match status" value="1"/>
</dbReference>
<dbReference type="AlphaFoldDB" id="A0AA38CAB7"/>
<dbReference type="Proteomes" id="UP000824469">
    <property type="component" value="Unassembled WGS sequence"/>
</dbReference>
<name>A0AA38CAB7_TAXCH</name>
<comment type="caution">
    <text evidence="4">The sequence shown here is derived from an EMBL/GenBank/DDBJ whole genome shotgun (WGS) entry which is preliminary data.</text>
</comment>
<evidence type="ECO:0000259" key="2">
    <source>
        <dbReference type="Pfam" id="PF00078"/>
    </source>
</evidence>
<dbReference type="InterPro" id="IPR000477">
    <property type="entry name" value="RT_dom"/>
</dbReference>
<dbReference type="GO" id="GO:0003824">
    <property type="term" value="F:catalytic activity"/>
    <property type="evidence" value="ECO:0007669"/>
    <property type="project" value="UniProtKB-KW"/>
</dbReference>
<dbReference type="PANTHER" id="PTHR37984:SF5">
    <property type="entry name" value="PROTEIN NYNRIN-LIKE"/>
    <property type="match status" value="1"/>
</dbReference>
<dbReference type="Pfam" id="PF17919">
    <property type="entry name" value="RT_RNaseH_2"/>
    <property type="match status" value="1"/>
</dbReference>
<dbReference type="InterPro" id="IPR050951">
    <property type="entry name" value="Retrovirus_Pol_polyprotein"/>
</dbReference>
<feature type="domain" description="Reverse transcriptase" evidence="2">
    <location>
        <begin position="6"/>
        <end position="130"/>
    </location>
</feature>
<sequence>MDNLLKLVTSSEFLSTLDGFSGSNQVVVKELERIKTTFTTPWGTYVYVKMPFGLMNVGATFQSAMDVAFAGYINYFIVVYQDDVTVFSRKINDHFRHLERMLVRCRVYVISLNPNKCHFGVQMAKLLGHIVLKEGVMIDSKRVESINKVPILRNKKGVQFFFGKINIIRIFLFNFFELTIPITSILKKDQVIKWEEASIQDFNGIKEALKHAPILEAPNYKKFFQMFSFSSENTIASILLRKDDEGAEREIAFFSKELQGGEFKYTFIEKKEFSLVKATKFFRPYILSSKVVSYVPHTMVKDILLEMEVSRKRCRWVNQLQEYDMDIQTMKLIIGLGLAKLMGERNLQTIEVNEVEGEMMDVLENW</sequence>
<dbReference type="InterPro" id="IPR043502">
    <property type="entry name" value="DNA/RNA_pol_sf"/>
</dbReference>
<reference evidence="4 5" key="1">
    <citation type="journal article" date="2021" name="Nat. Plants">
        <title>The Taxus genome provides insights into paclitaxel biosynthesis.</title>
        <authorList>
            <person name="Xiong X."/>
            <person name="Gou J."/>
            <person name="Liao Q."/>
            <person name="Li Y."/>
            <person name="Zhou Q."/>
            <person name="Bi G."/>
            <person name="Li C."/>
            <person name="Du R."/>
            <person name="Wang X."/>
            <person name="Sun T."/>
            <person name="Guo L."/>
            <person name="Liang H."/>
            <person name="Lu P."/>
            <person name="Wu Y."/>
            <person name="Zhang Z."/>
            <person name="Ro D.K."/>
            <person name="Shang Y."/>
            <person name="Huang S."/>
            <person name="Yan J."/>
        </authorList>
    </citation>
    <scope>NUCLEOTIDE SEQUENCE [LARGE SCALE GENOMIC DNA]</scope>
    <source>
        <strain evidence="4">Ta-2019</strain>
    </source>
</reference>
<gene>
    <name evidence="4" type="ORF">KI387_044235</name>
</gene>
<dbReference type="Gene3D" id="3.10.10.10">
    <property type="entry name" value="HIV Type 1 Reverse Transcriptase, subunit A, domain 1"/>
    <property type="match status" value="1"/>
</dbReference>
<accession>A0AA38CAB7</accession>
<evidence type="ECO:0000313" key="5">
    <source>
        <dbReference type="Proteomes" id="UP000824469"/>
    </source>
</evidence>
<dbReference type="EMBL" id="JAHRHJ020000011">
    <property type="protein sequence ID" value="KAH9296655.1"/>
    <property type="molecule type" value="Genomic_DNA"/>
</dbReference>
<evidence type="ECO:0000256" key="1">
    <source>
        <dbReference type="ARBA" id="ARBA00023268"/>
    </source>
</evidence>
<organism evidence="4 5">
    <name type="scientific">Taxus chinensis</name>
    <name type="common">Chinese yew</name>
    <name type="synonym">Taxus wallichiana var. chinensis</name>
    <dbReference type="NCBI Taxonomy" id="29808"/>
    <lineage>
        <taxon>Eukaryota</taxon>
        <taxon>Viridiplantae</taxon>
        <taxon>Streptophyta</taxon>
        <taxon>Embryophyta</taxon>
        <taxon>Tracheophyta</taxon>
        <taxon>Spermatophyta</taxon>
        <taxon>Pinopsida</taxon>
        <taxon>Pinidae</taxon>
        <taxon>Conifers II</taxon>
        <taxon>Cupressales</taxon>
        <taxon>Taxaceae</taxon>
        <taxon>Taxus</taxon>
    </lineage>
</organism>
<dbReference type="InterPro" id="IPR041577">
    <property type="entry name" value="RT_RNaseH_2"/>
</dbReference>
<dbReference type="InterPro" id="IPR043128">
    <property type="entry name" value="Rev_trsase/Diguanyl_cyclase"/>
</dbReference>
<dbReference type="SUPFAM" id="SSF56672">
    <property type="entry name" value="DNA/RNA polymerases"/>
    <property type="match status" value="1"/>
</dbReference>
<dbReference type="CDD" id="cd01647">
    <property type="entry name" value="RT_LTR"/>
    <property type="match status" value="1"/>
</dbReference>